<keyword evidence="2" id="KW-0663">Pyridoxal phosphate</keyword>
<dbReference type="GO" id="GO:0019346">
    <property type="term" value="P:transsulfuration"/>
    <property type="evidence" value="ECO:0007669"/>
    <property type="project" value="InterPro"/>
</dbReference>
<dbReference type="InterPro" id="IPR015424">
    <property type="entry name" value="PyrdxlP-dep_Trfase"/>
</dbReference>
<dbReference type="CDD" id="cd00614">
    <property type="entry name" value="CGS_like"/>
    <property type="match status" value="1"/>
</dbReference>
<evidence type="ECO:0000256" key="2">
    <source>
        <dbReference type="ARBA" id="ARBA00022898"/>
    </source>
</evidence>
<proteinExistence type="predicted"/>
<dbReference type="Gene3D" id="3.90.1150.10">
    <property type="entry name" value="Aspartate Aminotransferase, domain 1"/>
    <property type="match status" value="1"/>
</dbReference>
<dbReference type="GO" id="GO:0005737">
    <property type="term" value="C:cytoplasm"/>
    <property type="evidence" value="ECO:0007669"/>
    <property type="project" value="TreeGrafter"/>
</dbReference>
<sequence>MSSDLGASARYHRQVPQKPDTNSITAGRDGSGSLSPSIWPNSVWESDSLQDATKRATGLRSETFYSRFANPTVTQFENAVAELEGAESALAFGSGMGAIASVILSFCGNGSHIVAQNNLYGATLSFLQGPCARFGIETTFVDPTVSGSFAAAVIPGKTMLVIAETPSNPRLAITNLAELGAIRGPFTVVDSTLATPMGQRPLDFGIDIVLHSATKGIDGHNDALLGVIAGEKDLIDSVWGYAVMHGAVASPYDAANGLRGIRTLGVRTERQNQTALILARSLEGHAKILSVSHPFLESHPQHALAREQMRLGGTVIAVEVAGGFDACQSLVSQLQVVRIATSFGGPETLVCHPATSTHVGLSPEALATMGVTDGLLRFSIGLEDADDLVDDIHRALATL</sequence>
<evidence type="ECO:0000313" key="4">
    <source>
        <dbReference type="EMBL" id="KGA21705.1"/>
    </source>
</evidence>
<dbReference type="PANTHER" id="PTHR11808:SF80">
    <property type="entry name" value="CYSTATHIONINE GAMMA-LYASE"/>
    <property type="match status" value="1"/>
</dbReference>
<protein>
    <submittedName>
        <fullName evidence="4">Cys/Met metabolism PLP-dependent enzyme</fullName>
    </submittedName>
</protein>
<evidence type="ECO:0000256" key="1">
    <source>
        <dbReference type="ARBA" id="ARBA00001933"/>
    </source>
</evidence>
<dbReference type="SUPFAM" id="SSF53383">
    <property type="entry name" value="PLP-dependent transferases"/>
    <property type="match status" value="1"/>
</dbReference>
<dbReference type="PIRSF" id="PIRSF001434">
    <property type="entry name" value="CGS"/>
    <property type="match status" value="1"/>
</dbReference>
<dbReference type="Pfam" id="PF01053">
    <property type="entry name" value="Cys_Met_Meta_PP"/>
    <property type="match status" value="1"/>
</dbReference>
<reference evidence="4" key="1">
    <citation type="submission" date="2014-06" db="EMBL/GenBank/DDBJ databases">
        <title>Key roles for freshwater Actinobacteria revealed by deep metagenomic sequencing.</title>
        <authorList>
            <person name="Ghai R."/>
            <person name="Mizuno C.M."/>
            <person name="Picazo A."/>
            <person name="Camacho A."/>
            <person name="Rodriguez-Valera F."/>
        </authorList>
    </citation>
    <scope>NUCLEOTIDE SEQUENCE</scope>
</reference>
<dbReference type="PANTHER" id="PTHR11808">
    <property type="entry name" value="TRANS-SULFURATION ENZYME FAMILY MEMBER"/>
    <property type="match status" value="1"/>
</dbReference>
<dbReference type="Gene3D" id="3.40.640.10">
    <property type="entry name" value="Type I PLP-dependent aspartate aminotransferase-like (Major domain)"/>
    <property type="match status" value="1"/>
</dbReference>
<dbReference type="EMBL" id="JNSL01000002">
    <property type="protein sequence ID" value="KGA21705.1"/>
    <property type="molecule type" value="Genomic_DNA"/>
</dbReference>
<dbReference type="GO" id="GO:0016846">
    <property type="term" value="F:carbon-sulfur lyase activity"/>
    <property type="evidence" value="ECO:0007669"/>
    <property type="project" value="TreeGrafter"/>
</dbReference>
<dbReference type="FunFam" id="3.40.640.10:FF:000046">
    <property type="entry name" value="Cystathionine gamma-lyase"/>
    <property type="match status" value="1"/>
</dbReference>
<comment type="caution">
    <text evidence="4">The sequence shown here is derived from an EMBL/GenBank/DDBJ whole genome shotgun (WGS) entry which is preliminary data.</text>
</comment>
<organism evidence="4">
    <name type="scientific">freshwater metagenome</name>
    <dbReference type="NCBI Taxonomy" id="449393"/>
    <lineage>
        <taxon>unclassified sequences</taxon>
        <taxon>metagenomes</taxon>
        <taxon>ecological metagenomes</taxon>
    </lineage>
</organism>
<name>A0A094QBS4_9ZZZZ</name>
<dbReference type="GO" id="GO:0030170">
    <property type="term" value="F:pyridoxal phosphate binding"/>
    <property type="evidence" value="ECO:0007669"/>
    <property type="project" value="InterPro"/>
</dbReference>
<evidence type="ECO:0000256" key="3">
    <source>
        <dbReference type="SAM" id="MobiDB-lite"/>
    </source>
</evidence>
<dbReference type="InterPro" id="IPR015421">
    <property type="entry name" value="PyrdxlP-dep_Trfase_major"/>
</dbReference>
<comment type="cofactor">
    <cofactor evidence="1">
        <name>pyridoxal 5'-phosphate</name>
        <dbReference type="ChEBI" id="CHEBI:597326"/>
    </cofactor>
</comment>
<dbReference type="AlphaFoldDB" id="A0A094QBS4"/>
<dbReference type="InterPro" id="IPR015422">
    <property type="entry name" value="PyrdxlP-dep_Trfase_small"/>
</dbReference>
<dbReference type="InterPro" id="IPR000277">
    <property type="entry name" value="Cys/Met-Metab_PyrdxlP-dep_enz"/>
</dbReference>
<feature type="region of interest" description="Disordered" evidence="3">
    <location>
        <begin position="1"/>
        <end position="39"/>
    </location>
</feature>
<accession>A0A094QBS4</accession>
<gene>
    <name evidence="4" type="ORF">GM51_0715</name>
</gene>